<gene>
    <name evidence="7" type="ORF">ARMOST_00972</name>
</gene>
<dbReference type="OrthoDB" id="310895at2759"/>
<protein>
    <submittedName>
        <fullName evidence="7">Related to Salicylaldehyde dehydrogenase</fullName>
    </submittedName>
</protein>
<reference evidence="8" key="1">
    <citation type="journal article" date="2017" name="Nat. Ecol. Evol.">
        <title>Genome expansion and lineage-specific genetic innovations in the forest pathogenic fungi Armillaria.</title>
        <authorList>
            <person name="Sipos G."/>
            <person name="Prasanna A.N."/>
            <person name="Walter M.C."/>
            <person name="O'Connor E."/>
            <person name="Balint B."/>
            <person name="Krizsan K."/>
            <person name="Kiss B."/>
            <person name="Hess J."/>
            <person name="Varga T."/>
            <person name="Slot J."/>
            <person name="Riley R."/>
            <person name="Boka B."/>
            <person name="Rigling D."/>
            <person name="Barry K."/>
            <person name="Lee J."/>
            <person name="Mihaltcheva S."/>
            <person name="LaButti K."/>
            <person name="Lipzen A."/>
            <person name="Waldron R."/>
            <person name="Moloney N.M."/>
            <person name="Sperisen C."/>
            <person name="Kredics L."/>
            <person name="Vagvoelgyi C."/>
            <person name="Patrignani A."/>
            <person name="Fitzpatrick D."/>
            <person name="Nagy I."/>
            <person name="Doyle S."/>
            <person name="Anderson J.B."/>
            <person name="Grigoriev I.V."/>
            <person name="Gueldener U."/>
            <person name="Muensterkoetter M."/>
            <person name="Nagy L.G."/>
        </authorList>
    </citation>
    <scope>NUCLEOTIDE SEQUENCE [LARGE SCALE GENOMIC DNA]</scope>
    <source>
        <strain evidence="8">C18/9</strain>
    </source>
</reference>
<evidence type="ECO:0000256" key="3">
    <source>
        <dbReference type="ARBA" id="ARBA00023027"/>
    </source>
</evidence>
<keyword evidence="3" id="KW-0520">NAD</keyword>
<proteinExistence type="inferred from homology"/>
<evidence type="ECO:0000256" key="5">
    <source>
        <dbReference type="RuleBase" id="RU003345"/>
    </source>
</evidence>
<comment type="similarity">
    <text evidence="1 5">Belongs to the aldehyde dehydrogenase family.</text>
</comment>
<dbReference type="PANTHER" id="PTHR42986:SF1">
    <property type="entry name" value="BENZALDEHYDE DEHYDROGENASE YFMT"/>
    <property type="match status" value="1"/>
</dbReference>
<dbReference type="STRING" id="47428.A0A284QMP2"/>
<sequence length="565" mass="61432">MPERLNHIAHKVPHLRKVGDHVVRGARFKPATYRFIIQSLTNPGRSRVSFLWRPHLDIKQKLSGIGAKTAPTMTTPQDLPFTQLFVNGEWKPSNSGSTFEVRNSHTGAVSGISASATIEDCREAVDAAYQAFLTWENSDYSVRQDIFLKAAQIVASEKYMHKVQEAIAAETAATPDWSFFNWAFTQNYLVSAAAMIRELKGEAFPSAAGGHVVVQRRPVGVILGIAPWNAPFVLSIRAVMVPIICGNTVILKSSEHSPRTQALVAELFHEAGLPKGVLNFISMSRESSPEVTADIIANPKLRMLNFTGSHRVGRILAQEAGKHLKPCIFELGGKSPTVVLDDADVEQAAKAIVYAAMINAGQVCMSAERVIVQRDVSEALINAVVQMSKKLTAGNPSTNPLPPLFTQDSAENVVDLIRQAVESGAELLLGDVARDGAVVQPHILCGVDKKQPLWRQEAFGPVTTFAVCDTIDEAVELANDSDYTLSAALWTSSLESAMSVAPKIRSGFININGSTFHSERFFGPYGLGGSSGYGDFDVEHFTQKRGLVFHAPGRKYPLVEKVCGK</sequence>
<feature type="domain" description="Aldehyde dehydrogenase" evidence="6">
    <location>
        <begin position="90"/>
        <end position="541"/>
    </location>
</feature>
<dbReference type="InterPro" id="IPR029510">
    <property type="entry name" value="Ald_DH_CS_GLU"/>
</dbReference>
<name>A0A284QMP2_ARMOS</name>
<evidence type="ECO:0000256" key="1">
    <source>
        <dbReference type="ARBA" id="ARBA00009986"/>
    </source>
</evidence>
<dbReference type="Gene3D" id="3.40.309.10">
    <property type="entry name" value="Aldehyde Dehydrogenase, Chain A, domain 2"/>
    <property type="match status" value="1"/>
</dbReference>
<evidence type="ECO:0000256" key="2">
    <source>
        <dbReference type="ARBA" id="ARBA00023002"/>
    </source>
</evidence>
<dbReference type="InterPro" id="IPR015590">
    <property type="entry name" value="Aldehyde_DH_dom"/>
</dbReference>
<dbReference type="PANTHER" id="PTHR42986">
    <property type="entry name" value="BENZALDEHYDE DEHYDROGENASE YFMT"/>
    <property type="match status" value="1"/>
</dbReference>
<dbReference type="InterPro" id="IPR016163">
    <property type="entry name" value="Ald_DH_C"/>
</dbReference>
<dbReference type="AlphaFoldDB" id="A0A284QMP2"/>
<dbReference type="InterPro" id="IPR016162">
    <property type="entry name" value="Ald_DH_N"/>
</dbReference>
<dbReference type="Pfam" id="PF00171">
    <property type="entry name" value="Aldedh"/>
    <property type="match status" value="1"/>
</dbReference>
<dbReference type="SUPFAM" id="SSF53720">
    <property type="entry name" value="ALDH-like"/>
    <property type="match status" value="1"/>
</dbReference>
<dbReference type="EMBL" id="FUEG01000001">
    <property type="protein sequence ID" value="SJK97719.1"/>
    <property type="molecule type" value="Genomic_DNA"/>
</dbReference>
<accession>A0A284QMP2</accession>
<organism evidence="7 8">
    <name type="scientific">Armillaria ostoyae</name>
    <name type="common">Armillaria root rot fungus</name>
    <dbReference type="NCBI Taxonomy" id="47428"/>
    <lineage>
        <taxon>Eukaryota</taxon>
        <taxon>Fungi</taxon>
        <taxon>Dikarya</taxon>
        <taxon>Basidiomycota</taxon>
        <taxon>Agaricomycotina</taxon>
        <taxon>Agaricomycetes</taxon>
        <taxon>Agaricomycetidae</taxon>
        <taxon>Agaricales</taxon>
        <taxon>Marasmiineae</taxon>
        <taxon>Physalacriaceae</taxon>
        <taxon>Armillaria</taxon>
    </lineage>
</organism>
<dbReference type="Proteomes" id="UP000219338">
    <property type="component" value="Unassembled WGS sequence"/>
</dbReference>
<feature type="active site" evidence="4">
    <location>
        <position position="330"/>
    </location>
</feature>
<evidence type="ECO:0000313" key="7">
    <source>
        <dbReference type="EMBL" id="SJK97719.1"/>
    </source>
</evidence>
<dbReference type="GO" id="GO:0016620">
    <property type="term" value="F:oxidoreductase activity, acting on the aldehyde or oxo group of donors, NAD or NADP as acceptor"/>
    <property type="evidence" value="ECO:0007669"/>
    <property type="project" value="InterPro"/>
</dbReference>
<dbReference type="OMA" id="MAYVNEH"/>
<evidence type="ECO:0000259" key="6">
    <source>
        <dbReference type="Pfam" id="PF00171"/>
    </source>
</evidence>
<keyword evidence="8" id="KW-1185">Reference proteome</keyword>
<evidence type="ECO:0000313" key="8">
    <source>
        <dbReference type="Proteomes" id="UP000219338"/>
    </source>
</evidence>
<dbReference type="Gene3D" id="3.40.605.10">
    <property type="entry name" value="Aldehyde Dehydrogenase, Chain A, domain 1"/>
    <property type="match status" value="1"/>
</dbReference>
<evidence type="ECO:0000256" key="4">
    <source>
        <dbReference type="PROSITE-ProRule" id="PRU10007"/>
    </source>
</evidence>
<keyword evidence="2 5" id="KW-0560">Oxidoreductase</keyword>
<dbReference type="PROSITE" id="PS00687">
    <property type="entry name" value="ALDEHYDE_DEHYDR_GLU"/>
    <property type="match status" value="1"/>
</dbReference>
<dbReference type="InterPro" id="IPR016161">
    <property type="entry name" value="Ald_DH/histidinol_DH"/>
</dbReference>